<feature type="DNA-binding region" description="H-T-H motif" evidence="2">
    <location>
        <begin position="24"/>
        <end position="43"/>
    </location>
</feature>
<dbReference type="RefSeq" id="WP_076645073.1">
    <property type="nucleotide sequence ID" value="NZ_CP059697.1"/>
</dbReference>
<dbReference type="Gene3D" id="1.10.357.10">
    <property type="entry name" value="Tetracycline Repressor, domain 2"/>
    <property type="match status" value="1"/>
</dbReference>
<dbReference type="Proteomes" id="UP000239650">
    <property type="component" value="Unassembled WGS sequence"/>
</dbReference>
<evidence type="ECO:0000313" key="5">
    <source>
        <dbReference type="Proteomes" id="UP000239650"/>
    </source>
</evidence>
<dbReference type="AlphaFoldDB" id="A0AAE8LX43"/>
<dbReference type="InterPro" id="IPR001647">
    <property type="entry name" value="HTH_TetR"/>
</dbReference>
<evidence type="ECO:0000256" key="1">
    <source>
        <dbReference type="ARBA" id="ARBA00023125"/>
    </source>
</evidence>
<comment type="caution">
    <text evidence="4">The sequence shown here is derived from an EMBL/GenBank/DDBJ whole genome shotgun (WGS) entry which is preliminary data.</text>
</comment>
<evidence type="ECO:0000313" key="4">
    <source>
        <dbReference type="EMBL" id="SPE23083.1"/>
    </source>
</evidence>
<organism evidence="4 5">
    <name type="scientific">Latilactobacillus sakei</name>
    <name type="common">Lactobacillus sakei</name>
    <dbReference type="NCBI Taxonomy" id="1599"/>
    <lineage>
        <taxon>Bacteria</taxon>
        <taxon>Bacillati</taxon>
        <taxon>Bacillota</taxon>
        <taxon>Bacilli</taxon>
        <taxon>Lactobacillales</taxon>
        <taxon>Lactobacillaceae</taxon>
        <taxon>Latilactobacillus</taxon>
    </lineage>
</organism>
<evidence type="ECO:0000259" key="3">
    <source>
        <dbReference type="PROSITE" id="PS50977"/>
    </source>
</evidence>
<dbReference type="SUPFAM" id="SSF46689">
    <property type="entry name" value="Homeodomain-like"/>
    <property type="match status" value="1"/>
</dbReference>
<dbReference type="EMBL" id="OKRC01000011">
    <property type="protein sequence ID" value="SPE23083.1"/>
    <property type="molecule type" value="Genomic_DNA"/>
</dbReference>
<dbReference type="Pfam" id="PF14278">
    <property type="entry name" value="TetR_C_8"/>
    <property type="match status" value="1"/>
</dbReference>
<dbReference type="InterPro" id="IPR009057">
    <property type="entry name" value="Homeodomain-like_sf"/>
</dbReference>
<dbReference type="InterPro" id="IPR039532">
    <property type="entry name" value="TetR_C_Firmicutes"/>
</dbReference>
<protein>
    <recommendedName>
        <fullName evidence="3">HTH tetR-type domain-containing protein</fullName>
    </recommendedName>
</protein>
<feature type="domain" description="HTH tetR-type" evidence="3">
    <location>
        <begin position="1"/>
        <end position="61"/>
    </location>
</feature>
<gene>
    <name evidence="4" type="ORF">LAS9267_01883</name>
</gene>
<sequence length="179" mass="21062">MDTKQNLAQNLKLLMATTPVDHITVNQLTQQANVARNTFYYHFADINELVAWIYNREIVSQLAAYQKEQDWAKGLDLLLRYIETNRHFCLNTFHSLNRDLLGRFLYRVAFNMVTGVVDDLQPDCSPTLRDEMANFYGWALATQIIQWLVTNLQESKVEFYQRMHRMLNGTLQQVLDNNR</sequence>
<keyword evidence="1 2" id="KW-0238">DNA-binding</keyword>
<proteinExistence type="predicted"/>
<dbReference type="PROSITE" id="PS50977">
    <property type="entry name" value="HTH_TETR_2"/>
    <property type="match status" value="1"/>
</dbReference>
<name>A0AAE8LX43_LATSK</name>
<evidence type="ECO:0000256" key="2">
    <source>
        <dbReference type="PROSITE-ProRule" id="PRU00335"/>
    </source>
</evidence>
<accession>A0AAE8LX43</accession>
<reference evidence="4 5" key="1">
    <citation type="submission" date="2018-02" db="EMBL/GenBank/DDBJ databases">
        <authorList>
            <person name="Rodrigo-Torres L."/>
            <person name="Arahal R. D."/>
            <person name="Lucena T."/>
        </authorList>
    </citation>
    <scope>NUCLEOTIDE SEQUENCE [LARGE SCALE GENOMIC DNA]</scope>
    <source>
        <strain evidence="4 5">CECT 9267</strain>
    </source>
</reference>
<dbReference type="GO" id="GO:0003677">
    <property type="term" value="F:DNA binding"/>
    <property type="evidence" value="ECO:0007669"/>
    <property type="project" value="UniProtKB-UniRule"/>
</dbReference>